<accession>A0A1B4FJ76</accession>
<evidence type="ECO:0000313" key="9">
    <source>
        <dbReference type="Proteomes" id="UP000062519"/>
    </source>
</evidence>
<protein>
    <submittedName>
        <fullName evidence="8">Type III secretion system protein SsaR</fullName>
    </submittedName>
</protein>
<dbReference type="GO" id="GO:0005886">
    <property type="term" value="C:plasma membrane"/>
    <property type="evidence" value="ECO:0007669"/>
    <property type="project" value="UniProtKB-SubCell"/>
</dbReference>
<evidence type="ECO:0000256" key="2">
    <source>
        <dbReference type="ARBA" id="ARBA00006257"/>
    </source>
</evidence>
<keyword evidence="6 7" id="KW-0472">Membrane</keyword>
<dbReference type="KEGG" id="buu:WS70_17540"/>
<dbReference type="InterPro" id="IPR005773">
    <property type="entry name" value="T3SS_YscR-like"/>
</dbReference>
<name>A0A1B4FJ76_9BURK</name>
<dbReference type="RefSeq" id="WP_059470959.1">
    <property type="nucleotide sequence ID" value="NZ_CP013387.1"/>
</dbReference>
<organism evidence="8 9">
    <name type="scientific">Burkholderia mayonis</name>
    <dbReference type="NCBI Taxonomy" id="1385591"/>
    <lineage>
        <taxon>Bacteria</taxon>
        <taxon>Pseudomonadati</taxon>
        <taxon>Pseudomonadota</taxon>
        <taxon>Betaproteobacteria</taxon>
        <taxon>Burkholderiales</taxon>
        <taxon>Burkholderiaceae</taxon>
        <taxon>Burkholderia</taxon>
        <taxon>pseudomallei group</taxon>
    </lineage>
</organism>
<comment type="subcellular location">
    <subcellularLocation>
        <location evidence="1">Cell membrane</location>
        <topology evidence="1">Multi-pass membrane protein</topology>
    </subcellularLocation>
</comment>
<comment type="similarity">
    <text evidence="2 7">Belongs to the FliP/MopC/SpaP family.</text>
</comment>
<dbReference type="EMBL" id="CP013387">
    <property type="protein sequence ID" value="AOJ03741.1"/>
    <property type="molecule type" value="Genomic_DNA"/>
</dbReference>
<dbReference type="GO" id="GO:0009306">
    <property type="term" value="P:protein secretion"/>
    <property type="evidence" value="ECO:0007669"/>
    <property type="project" value="UniProtKB-UniRule"/>
</dbReference>
<evidence type="ECO:0000256" key="6">
    <source>
        <dbReference type="ARBA" id="ARBA00023136"/>
    </source>
</evidence>
<evidence type="ECO:0000256" key="1">
    <source>
        <dbReference type="ARBA" id="ARBA00004651"/>
    </source>
</evidence>
<feature type="transmembrane region" description="Helical" evidence="7">
    <location>
        <begin position="51"/>
        <end position="70"/>
    </location>
</feature>
<feature type="transmembrane region" description="Helical" evidence="7">
    <location>
        <begin position="12"/>
        <end position="39"/>
    </location>
</feature>
<reference evidence="8 9" key="1">
    <citation type="submission" date="2015-12" db="EMBL/GenBank/DDBJ databases">
        <title>Diversity of Burkholderia near neighbor genomes.</title>
        <authorList>
            <person name="Sahl J."/>
            <person name="Wagner D."/>
            <person name="Keim P."/>
        </authorList>
    </citation>
    <scope>NUCLEOTIDE SEQUENCE [LARGE SCALE GENOMIC DNA]</scope>
    <source>
        <strain evidence="8 9">BDU6</strain>
    </source>
</reference>
<sequence>MTLDQPLDLLALAVAMSMLPAACVLVTSFTKIAVVFALVKNAIGIQQVPSTLVTNALALIVTLYVMAPVLSDVAANASNGPARGQSRIEWLSGAVSGPVGGFMKKHVDPREQERLIASAAQIWPDAMAKSVKPDDFFILAPAFAISELTAAFKIGFVLYLAFVAIDLIVANILMAMGMIMFSPTIVSIPLKIVLFALADGWSRLIQSLILTYR</sequence>
<dbReference type="Proteomes" id="UP000062519">
    <property type="component" value="Chromosome 2"/>
</dbReference>
<evidence type="ECO:0000256" key="3">
    <source>
        <dbReference type="ARBA" id="ARBA00022475"/>
    </source>
</evidence>
<dbReference type="PANTHER" id="PTHR30587">
    <property type="entry name" value="FLAGELLAR BIOSYNTHETIC PROTEIN FLIP"/>
    <property type="match status" value="1"/>
</dbReference>
<keyword evidence="3 7" id="KW-1003">Cell membrane</keyword>
<dbReference type="NCBIfam" id="NF009438">
    <property type="entry name" value="PRK12797.1"/>
    <property type="match status" value="1"/>
</dbReference>
<gene>
    <name evidence="8" type="primary">ssaR</name>
    <name evidence="8" type="synonym">yscR</name>
    <name evidence="8" type="ORF">WS70_17540</name>
</gene>
<dbReference type="AlphaFoldDB" id="A0A1B4FJ76"/>
<dbReference type="PRINTS" id="PR01302">
    <property type="entry name" value="TYPE3IMPPROT"/>
</dbReference>
<evidence type="ECO:0000256" key="7">
    <source>
        <dbReference type="RuleBase" id="RU362070"/>
    </source>
</evidence>
<dbReference type="Pfam" id="PF00813">
    <property type="entry name" value="FliP"/>
    <property type="match status" value="1"/>
</dbReference>
<dbReference type="PANTHER" id="PTHR30587:SF2">
    <property type="entry name" value="SURFACE PRESENTATION OF ANTIGENS PROTEIN SPAP"/>
    <property type="match status" value="1"/>
</dbReference>
<proteinExistence type="inferred from homology"/>
<evidence type="ECO:0000256" key="5">
    <source>
        <dbReference type="ARBA" id="ARBA00022989"/>
    </source>
</evidence>
<feature type="transmembrane region" description="Helical" evidence="7">
    <location>
        <begin position="136"/>
        <end position="160"/>
    </location>
</feature>
<dbReference type="NCBIfam" id="TIGR01102">
    <property type="entry name" value="yscR"/>
    <property type="match status" value="1"/>
</dbReference>
<keyword evidence="5 7" id="KW-1133">Transmembrane helix</keyword>
<keyword evidence="4 7" id="KW-0812">Transmembrane</keyword>
<dbReference type="PROSITE" id="PS01060">
    <property type="entry name" value="FLIP_1"/>
    <property type="match status" value="1"/>
</dbReference>
<evidence type="ECO:0000256" key="4">
    <source>
        <dbReference type="ARBA" id="ARBA00022692"/>
    </source>
</evidence>
<dbReference type="InterPro" id="IPR005838">
    <property type="entry name" value="T3SS_IM_P"/>
</dbReference>
<evidence type="ECO:0000313" key="8">
    <source>
        <dbReference type="EMBL" id="AOJ03741.1"/>
    </source>
</evidence>
<feature type="transmembrane region" description="Helical" evidence="7">
    <location>
        <begin position="167"/>
        <end position="186"/>
    </location>
</feature>
<keyword evidence="9" id="KW-1185">Reference proteome</keyword>